<keyword evidence="2" id="KW-1185">Reference proteome</keyword>
<dbReference type="EMBL" id="AP027142">
    <property type="protein sequence ID" value="BDV32905.1"/>
    <property type="molecule type" value="Genomic_DNA"/>
</dbReference>
<dbReference type="Proteomes" id="UP001317629">
    <property type="component" value="Chromosome"/>
</dbReference>
<sequence length="171" mass="17999">MTSKSDFAPVEWKKLVQAPLLAGYAVSAADPSGFVGLLQEAFAAARSLAEARTQPGDELIKAVAEELLTANGRADAREGVRTVAQGAALEDIKHRALDALKDTRAILDAKAGEHARPFKEWLIKIARVVAEAGLEDTFLGFGGIRMSEKEKSTLAELSALLGLDATAQGAG</sequence>
<gene>
    <name evidence="1" type="ORF">SS37A_04340</name>
</gene>
<dbReference type="RefSeq" id="WP_281930152.1">
    <property type="nucleotide sequence ID" value="NZ_AP027142.1"/>
</dbReference>
<reference evidence="1 2" key="1">
    <citation type="journal article" date="2023" name="Int. J. Syst. Evol. Microbiol.">
        <title>Methylocystis iwaonis sp. nov., a type II methane-oxidizing bacterium from surface soil of a rice paddy field in Japan, and emended description of the genus Methylocystis (ex Whittenbury et al. 1970) Bowman et al. 1993.</title>
        <authorList>
            <person name="Kaise H."/>
            <person name="Sawadogo J.B."/>
            <person name="Alam M.S."/>
            <person name="Ueno C."/>
            <person name="Dianou D."/>
            <person name="Shinjo R."/>
            <person name="Asakawa S."/>
        </authorList>
    </citation>
    <scope>NUCLEOTIDE SEQUENCE [LARGE SCALE GENOMIC DNA]</scope>
    <source>
        <strain evidence="1 2">SS37A-Re</strain>
    </source>
</reference>
<proteinExistence type="predicted"/>
<protein>
    <submittedName>
        <fullName evidence="1">Uncharacterized protein</fullName>
    </submittedName>
</protein>
<organism evidence="1 2">
    <name type="scientific">Methylocystis iwaonis</name>
    <dbReference type="NCBI Taxonomy" id="2885079"/>
    <lineage>
        <taxon>Bacteria</taxon>
        <taxon>Pseudomonadati</taxon>
        <taxon>Pseudomonadota</taxon>
        <taxon>Alphaproteobacteria</taxon>
        <taxon>Hyphomicrobiales</taxon>
        <taxon>Methylocystaceae</taxon>
        <taxon>Methylocystis</taxon>
    </lineage>
</organism>
<evidence type="ECO:0000313" key="2">
    <source>
        <dbReference type="Proteomes" id="UP001317629"/>
    </source>
</evidence>
<name>A0ABM8E4I8_9HYPH</name>
<accession>A0ABM8E4I8</accession>
<evidence type="ECO:0000313" key="1">
    <source>
        <dbReference type="EMBL" id="BDV32905.1"/>
    </source>
</evidence>